<keyword evidence="4" id="KW-1185">Reference proteome</keyword>
<comment type="caution">
    <text evidence="3">The sequence shown here is derived from an EMBL/GenBank/DDBJ whole genome shotgun (WGS) entry which is preliminary data.</text>
</comment>
<feature type="compositionally biased region" description="Low complexity" evidence="1">
    <location>
        <begin position="78"/>
        <end position="92"/>
    </location>
</feature>
<dbReference type="EMBL" id="JAHKSW010000005">
    <property type="protein sequence ID" value="KAG7332029.1"/>
    <property type="molecule type" value="Genomic_DNA"/>
</dbReference>
<keyword evidence="2" id="KW-0472">Membrane</keyword>
<dbReference type="AlphaFoldDB" id="A0A9D3SU57"/>
<gene>
    <name evidence="3" type="ORF">KOW79_003863</name>
</gene>
<proteinExistence type="predicted"/>
<accession>A0A9D3SU57</accession>
<evidence type="ECO:0000256" key="1">
    <source>
        <dbReference type="SAM" id="MobiDB-lite"/>
    </source>
</evidence>
<keyword evidence="2" id="KW-1133">Transmembrane helix</keyword>
<keyword evidence="2" id="KW-0812">Transmembrane</keyword>
<evidence type="ECO:0000256" key="2">
    <source>
        <dbReference type="SAM" id="Phobius"/>
    </source>
</evidence>
<organism evidence="3 4">
    <name type="scientific">Hemibagrus wyckioides</name>
    <dbReference type="NCBI Taxonomy" id="337641"/>
    <lineage>
        <taxon>Eukaryota</taxon>
        <taxon>Metazoa</taxon>
        <taxon>Chordata</taxon>
        <taxon>Craniata</taxon>
        <taxon>Vertebrata</taxon>
        <taxon>Euteleostomi</taxon>
        <taxon>Actinopterygii</taxon>
        <taxon>Neopterygii</taxon>
        <taxon>Teleostei</taxon>
        <taxon>Ostariophysi</taxon>
        <taxon>Siluriformes</taxon>
        <taxon>Bagridae</taxon>
        <taxon>Hemibagrus</taxon>
    </lineage>
</organism>
<name>A0A9D3SU57_9TELE</name>
<sequence>MKPNKATVRPLLLDCDNHELDVEFQLWSEICFGEESKVEVSRAEEVEASAVVSAMFPQTTFYTQDFNLTSPPPPPTTTTPSSSSSSYSTFPSFSQEPTQLEVSAPHPGWQLYISYGTLACGGILIAALVVIIIVYCCFYRAASQDFSPNDDPQELITEGGDADCQEKTTDSGSVYQSLNQHRSVYQSLQTKNESVYECIDEMRTHRETQSPDIWTEDN</sequence>
<dbReference type="Proteomes" id="UP000824219">
    <property type="component" value="Linkage Group LG05"/>
</dbReference>
<reference evidence="3 4" key="1">
    <citation type="submission" date="2021-06" db="EMBL/GenBank/DDBJ databases">
        <title>Chromosome-level genome assembly of the red-tail catfish (Hemibagrus wyckioides).</title>
        <authorList>
            <person name="Shao F."/>
        </authorList>
    </citation>
    <scope>NUCLEOTIDE SEQUENCE [LARGE SCALE GENOMIC DNA]</scope>
    <source>
        <strain evidence="3">EC202008001</strain>
        <tissue evidence="3">Blood</tissue>
    </source>
</reference>
<evidence type="ECO:0000313" key="4">
    <source>
        <dbReference type="Proteomes" id="UP000824219"/>
    </source>
</evidence>
<evidence type="ECO:0000313" key="3">
    <source>
        <dbReference type="EMBL" id="KAG7332029.1"/>
    </source>
</evidence>
<feature type="region of interest" description="Disordered" evidence="1">
    <location>
        <begin position="66"/>
        <end position="92"/>
    </location>
</feature>
<protein>
    <submittedName>
        <fullName evidence="3">Uncharacterized protein</fullName>
    </submittedName>
</protein>
<feature type="transmembrane region" description="Helical" evidence="2">
    <location>
        <begin position="112"/>
        <end position="138"/>
    </location>
</feature>